<evidence type="ECO:0000313" key="2">
    <source>
        <dbReference type="Proteomes" id="UP001164929"/>
    </source>
</evidence>
<sequence>MTRNRVDAESTAAEIEVSSCFLNKFVFRALRKLLNGECEEDVPVALISFHGCSLDGKVKMTSDAQVVE</sequence>
<keyword evidence="2" id="KW-1185">Reference proteome</keyword>
<accession>A0AAD6L6R2</accession>
<dbReference type="EMBL" id="JAQIZT010000019">
    <property type="protein sequence ID" value="KAJ6951168.1"/>
    <property type="molecule type" value="Genomic_DNA"/>
</dbReference>
<protein>
    <submittedName>
        <fullName evidence="1">Uncharacterized protein</fullName>
    </submittedName>
</protein>
<dbReference type="AlphaFoldDB" id="A0AAD6L6R2"/>
<proteinExistence type="predicted"/>
<reference evidence="1" key="1">
    <citation type="journal article" date="2023" name="Mol. Ecol. Resour.">
        <title>Chromosome-level genome assembly of a triploid poplar Populus alba 'Berolinensis'.</title>
        <authorList>
            <person name="Chen S."/>
            <person name="Yu Y."/>
            <person name="Wang X."/>
            <person name="Wang S."/>
            <person name="Zhang T."/>
            <person name="Zhou Y."/>
            <person name="He R."/>
            <person name="Meng N."/>
            <person name="Wang Y."/>
            <person name="Liu W."/>
            <person name="Liu Z."/>
            <person name="Liu J."/>
            <person name="Guo Q."/>
            <person name="Huang H."/>
            <person name="Sederoff R.R."/>
            <person name="Wang G."/>
            <person name="Qu G."/>
            <person name="Chen S."/>
        </authorList>
    </citation>
    <scope>NUCLEOTIDE SEQUENCE</scope>
    <source>
        <strain evidence="1">SC-2020</strain>
    </source>
</reference>
<name>A0AAD6L6R2_9ROSI</name>
<organism evidence="1 2">
    <name type="scientific">Populus alba x Populus x berolinensis</name>
    <dbReference type="NCBI Taxonomy" id="444605"/>
    <lineage>
        <taxon>Eukaryota</taxon>
        <taxon>Viridiplantae</taxon>
        <taxon>Streptophyta</taxon>
        <taxon>Embryophyta</taxon>
        <taxon>Tracheophyta</taxon>
        <taxon>Spermatophyta</taxon>
        <taxon>Magnoliopsida</taxon>
        <taxon>eudicotyledons</taxon>
        <taxon>Gunneridae</taxon>
        <taxon>Pentapetalae</taxon>
        <taxon>rosids</taxon>
        <taxon>fabids</taxon>
        <taxon>Malpighiales</taxon>
        <taxon>Salicaceae</taxon>
        <taxon>Saliceae</taxon>
        <taxon>Populus</taxon>
    </lineage>
</organism>
<gene>
    <name evidence="1" type="ORF">NC653_040523</name>
</gene>
<evidence type="ECO:0000313" key="1">
    <source>
        <dbReference type="EMBL" id="KAJ6951168.1"/>
    </source>
</evidence>
<comment type="caution">
    <text evidence="1">The sequence shown here is derived from an EMBL/GenBank/DDBJ whole genome shotgun (WGS) entry which is preliminary data.</text>
</comment>
<dbReference type="Proteomes" id="UP001164929">
    <property type="component" value="Chromosome 19"/>
</dbReference>